<dbReference type="InterPro" id="IPR041492">
    <property type="entry name" value="HAD_2"/>
</dbReference>
<dbReference type="Proteomes" id="UP000220006">
    <property type="component" value="Unassembled WGS sequence"/>
</dbReference>
<gene>
    <name evidence="5" type="ORF">COM96_04630</name>
</gene>
<name>A0A2A7I1N9_BACCE</name>
<sequence length="231" mass="27328">MVIKAIVFDMDDTLYKEKDYVVSGFKAVDDWIKENYKKIGFYNIAIQLFDSGERKFVFNKTLEKLNIDYDEKLISNLIEQYRSHKPDIQLLEEADWVLNNLINNVKIGLISDGYLVAQERKINALKLKGRFHSIILTDKLGREYWKPSQIPYEKISKELQVPHQQCVYIGDNLSKDFITAKKLNWITIHINREDGIYRNLIVEQDYKAHYTINNLRRLPDIPVLKHMFLDT</sequence>
<dbReference type="SFLD" id="SFLDS00003">
    <property type="entry name" value="Haloacid_Dehalogenase"/>
    <property type="match status" value="1"/>
</dbReference>
<dbReference type="SFLD" id="SFLDG01129">
    <property type="entry name" value="C1.5:_HAD__Beta-PGM__Phosphata"/>
    <property type="match status" value="1"/>
</dbReference>
<dbReference type="Gene3D" id="1.10.150.520">
    <property type="match status" value="1"/>
</dbReference>
<dbReference type="Pfam" id="PF13419">
    <property type="entry name" value="HAD_2"/>
    <property type="match status" value="1"/>
</dbReference>
<keyword evidence="3" id="KW-0378">Hydrolase</keyword>
<evidence type="ECO:0000313" key="6">
    <source>
        <dbReference type="Proteomes" id="UP000220006"/>
    </source>
</evidence>
<dbReference type="PANTHER" id="PTHR46470:SF2">
    <property type="entry name" value="GLYCERALDEHYDE 3-PHOSPHATE PHOSPHATASE"/>
    <property type="match status" value="1"/>
</dbReference>
<proteinExistence type="predicted"/>
<dbReference type="GO" id="GO:0016791">
    <property type="term" value="F:phosphatase activity"/>
    <property type="evidence" value="ECO:0007669"/>
    <property type="project" value="TreeGrafter"/>
</dbReference>
<dbReference type="AlphaFoldDB" id="A0A2A7I1N9"/>
<evidence type="ECO:0000256" key="3">
    <source>
        <dbReference type="ARBA" id="ARBA00022801"/>
    </source>
</evidence>
<evidence type="ECO:0000256" key="2">
    <source>
        <dbReference type="ARBA" id="ARBA00022723"/>
    </source>
</evidence>
<dbReference type="NCBIfam" id="TIGR01549">
    <property type="entry name" value="HAD-SF-IA-v1"/>
    <property type="match status" value="1"/>
</dbReference>
<dbReference type="InterPro" id="IPR023214">
    <property type="entry name" value="HAD_sf"/>
</dbReference>
<evidence type="ECO:0000256" key="1">
    <source>
        <dbReference type="ARBA" id="ARBA00001946"/>
    </source>
</evidence>
<accession>A0A2A7I1N9</accession>
<dbReference type="GO" id="GO:0046872">
    <property type="term" value="F:metal ion binding"/>
    <property type="evidence" value="ECO:0007669"/>
    <property type="project" value="UniProtKB-KW"/>
</dbReference>
<dbReference type="EMBL" id="NVLK01000007">
    <property type="protein sequence ID" value="PEC23148.1"/>
    <property type="molecule type" value="Genomic_DNA"/>
</dbReference>
<comment type="cofactor">
    <cofactor evidence="1">
        <name>Mg(2+)</name>
        <dbReference type="ChEBI" id="CHEBI:18420"/>
    </cofactor>
</comment>
<dbReference type="InterPro" id="IPR006439">
    <property type="entry name" value="HAD-SF_hydro_IA"/>
</dbReference>
<dbReference type="GO" id="GO:0044281">
    <property type="term" value="P:small molecule metabolic process"/>
    <property type="evidence" value="ECO:0007669"/>
    <property type="project" value="UniProtKB-ARBA"/>
</dbReference>
<dbReference type="InterPro" id="IPR036412">
    <property type="entry name" value="HAD-like_sf"/>
</dbReference>
<reference evidence="5 6" key="1">
    <citation type="submission" date="2017-09" db="EMBL/GenBank/DDBJ databases">
        <title>Large-scale bioinformatics analysis of Bacillus genomes uncovers conserved roles of natural products in bacterial physiology.</title>
        <authorList>
            <consortium name="Agbiome Team Llc"/>
            <person name="Bleich R.M."/>
            <person name="Grubbs K.J."/>
            <person name="Santa Maria K.C."/>
            <person name="Allen S.E."/>
            <person name="Farag S."/>
            <person name="Shank E.A."/>
            <person name="Bowers A."/>
        </authorList>
    </citation>
    <scope>NUCLEOTIDE SEQUENCE [LARGE SCALE GENOMIC DNA]</scope>
    <source>
        <strain evidence="5 6">AFS096845</strain>
    </source>
</reference>
<organism evidence="5 6">
    <name type="scientific">Bacillus cereus</name>
    <dbReference type="NCBI Taxonomy" id="1396"/>
    <lineage>
        <taxon>Bacteria</taxon>
        <taxon>Bacillati</taxon>
        <taxon>Bacillota</taxon>
        <taxon>Bacilli</taxon>
        <taxon>Bacillales</taxon>
        <taxon>Bacillaceae</taxon>
        <taxon>Bacillus</taxon>
        <taxon>Bacillus cereus group</taxon>
    </lineage>
</organism>
<keyword evidence="4" id="KW-0460">Magnesium</keyword>
<protein>
    <submittedName>
        <fullName evidence="5">Haloacid dehalogenase</fullName>
    </submittedName>
</protein>
<evidence type="ECO:0000256" key="4">
    <source>
        <dbReference type="ARBA" id="ARBA00022842"/>
    </source>
</evidence>
<dbReference type="SUPFAM" id="SSF56784">
    <property type="entry name" value="HAD-like"/>
    <property type="match status" value="1"/>
</dbReference>
<dbReference type="PANTHER" id="PTHR46470">
    <property type="entry name" value="N-ACYLNEURAMINATE-9-PHOSPHATASE"/>
    <property type="match status" value="1"/>
</dbReference>
<dbReference type="InterPro" id="IPR051400">
    <property type="entry name" value="HAD-like_hydrolase"/>
</dbReference>
<evidence type="ECO:0000313" key="5">
    <source>
        <dbReference type="EMBL" id="PEC23148.1"/>
    </source>
</evidence>
<dbReference type="RefSeq" id="WP_097902842.1">
    <property type="nucleotide sequence ID" value="NZ_NVLK01000007.1"/>
</dbReference>
<comment type="caution">
    <text evidence="5">The sequence shown here is derived from an EMBL/GenBank/DDBJ whole genome shotgun (WGS) entry which is preliminary data.</text>
</comment>
<dbReference type="Gene3D" id="3.40.50.1000">
    <property type="entry name" value="HAD superfamily/HAD-like"/>
    <property type="match status" value="1"/>
</dbReference>
<keyword evidence="2" id="KW-0479">Metal-binding</keyword>